<gene>
    <name evidence="1" type="ORF">K435DRAFT_928133</name>
</gene>
<dbReference type="OrthoDB" id="2747207at2759"/>
<dbReference type="EMBL" id="ML179601">
    <property type="protein sequence ID" value="THU84402.1"/>
    <property type="molecule type" value="Genomic_DNA"/>
</dbReference>
<name>A0A4S8L6W5_DENBC</name>
<protein>
    <submittedName>
        <fullName evidence="1">Uncharacterized protein</fullName>
    </submittedName>
</protein>
<dbReference type="AlphaFoldDB" id="A0A4S8L6W5"/>
<evidence type="ECO:0000313" key="2">
    <source>
        <dbReference type="Proteomes" id="UP000297245"/>
    </source>
</evidence>
<keyword evidence="2" id="KW-1185">Reference proteome</keyword>
<proteinExistence type="predicted"/>
<accession>A0A4S8L6W5</accession>
<organism evidence="1 2">
    <name type="scientific">Dendrothele bispora (strain CBS 962.96)</name>
    <dbReference type="NCBI Taxonomy" id="1314807"/>
    <lineage>
        <taxon>Eukaryota</taxon>
        <taxon>Fungi</taxon>
        <taxon>Dikarya</taxon>
        <taxon>Basidiomycota</taxon>
        <taxon>Agaricomycotina</taxon>
        <taxon>Agaricomycetes</taxon>
        <taxon>Agaricomycetidae</taxon>
        <taxon>Agaricales</taxon>
        <taxon>Agaricales incertae sedis</taxon>
        <taxon>Dendrothele</taxon>
    </lineage>
</organism>
<dbReference type="Proteomes" id="UP000297245">
    <property type="component" value="Unassembled WGS sequence"/>
</dbReference>
<reference evidence="1 2" key="1">
    <citation type="journal article" date="2019" name="Nat. Ecol. Evol.">
        <title>Megaphylogeny resolves global patterns of mushroom evolution.</title>
        <authorList>
            <person name="Varga T."/>
            <person name="Krizsan K."/>
            <person name="Foldi C."/>
            <person name="Dima B."/>
            <person name="Sanchez-Garcia M."/>
            <person name="Sanchez-Ramirez S."/>
            <person name="Szollosi G.J."/>
            <person name="Szarkandi J.G."/>
            <person name="Papp V."/>
            <person name="Albert L."/>
            <person name="Andreopoulos W."/>
            <person name="Angelini C."/>
            <person name="Antonin V."/>
            <person name="Barry K.W."/>
            <person name="Bougher N.L."/>
            <person name="Buchanan P."/>
            <person name="Buyck B."/>
            <person name="Bense V."/>
            <person name="Catcheside P."/>
            <person name="Chovatia M."/>
            <person name="Cooper J."/>
            <person name="Damon W."/>
            <person name="Desjardin D."/>
            <person name="Finy P."/>
            <person name="Geml J."/>
            <person name="Haridas S."/>
            <person name="Hughes K."/>
            <person name="Justo A."/>
            <person name="Karasinski D."/>
            <person name="Kautmanova I."/>
            <person name="Kiss B."/>
            <person name="Kocsube S."/>
            <person name="Kotiranta H."/>
            <person name="LaButti K.M."/>
            <person name="Lechner B.E."/>
            <person name="Liimatainen K."/>
            <person name="Lipzen A."/>
            <person name="Lukacs Z."/>
            <person name="Mihaltcheva S."/>
            <person name="Morgado L.N."/>
            <person name="Niskanen T."/>
            <person name="Noordeloos M.E."/>
            <person name="Ohm R.A."/>
            <person name="Ortiz-Santana B."/>
            <person name="Ovrebo C."/>
            <person name="Racz N."/>
            <person name="Riley R."/>
            <person name="Savchenko A."/>
            <person name="Shiryaev A."/>
            <person name="Soop K."/>
            <person name="Spirin V."/>
            <person name="Szebenyi C."/>
            <person name="Tomsovsky M."/>
            <person name="Tulloss R.E."/>
            <person name="Uehling J."/>
            <person name="Grigoriev I.V."/>
            <person name="Vagvolgyi C."/>
            <person name="Papp T."/>
            <person name="Martin F.M."/>
            <person name="Miettinen O."/>
            <person name="Hibbett D.S."/>
            <person name="Nagy L.G."/>
        </authorList>
    </citation>
    <scope>NUCLEOTIDE SEQUENCE [LARGE SCALE GENOMIC DNA]</scope>
    <source>
        <strain evidence="1 2">CBS 962.96</strain>
    </source>
</reference>
<evidence type="ECO:0000313" key="1">
    <source>
        <dbReference type="EMBL" id="THU84402.1"/>
    </source>
</evidence>
<sequence length="137" mass="15168">MVSLLTRAVHHSQVRMTSNGIDGLKEVTQDIGDANAVSSGLREVFTGWDRWIVSCTNGPLELEGQAFLAWFPRKNEKEEPSTTKARLDRCSLLWSCPGHNEWAVIVEPVVDQKVYRKVGIAFVDSVHPGPAVDVIVV</sequence>